<dbReference type="AlphaFoldDB" id="A0A1X1L1I4"/>
<dbReference type="Proteomes" id="UP000193505">
    <property type="component" value="Unassembled WGS sequence"/>
</dbReference>
<evidence type="ECO:0000313" key="1">
    <source>
        <dbReference type="EMBL" id="ORP05429.1"/>
    </source>
</evidence>
<organism evidence="1 2">
    <name type="scientific">Streptococcus mitis</name>
    <dbReference type="NCBI Taxonomy" id="28037"/>
    <lineage>
        <taxon>Bacteria</taxon>
        <taxon>Bacillati</taxon>
        <taxon>Bacillota</taxon>
        <taxon>Bacilli</taxon>
        <taxon>Lactobacillales</taxon>
        <taxon>Streptococcaceae</taxon>
        <taxon>Streptococcus</taxon>
        <taxon>Streptococcus mitis group</taxon>
    </lineage>
</organism>
<proteinExistence type="predicted"/>
<reference evidence="1 2" key="1">
    <citation type="journal article" date="2016" name="Eur. J. Clin. Microbiol. Infect. Dis.">
        <title>Whole genome sequencing as a tool for phylogenetic analysis of clinical strains of Mitis group streptococci.</title>
        <authorList>
            <person name="Rasmussen L.H."/>
            <person name="Dargis R."/>
            <person name="Hojholt K."/>
            <person name="Christensen J.J."/>
            <person name="Skovgaard O."/>
            <person name="Justesen U.S."/>
            <person name="Rosenvinge F.S."/>
            <person name="Moser C."/>
            <person name="Lukjancenko O."/>
            <person name="Rasmussen S."/>
            <person name="Nielsen X.C."/>
        </authorList>
    </citation>
    <scope>NUCLEOTIDE SEQUENCE [LARGE SCALE GENOMIC DNA]</scope>
    <source>
        <strain evidence="1 2">OD_310347_11</strain>
    </source>
</reference>
<comment type="caution">
    <text evidence="1">The sequence shown here is derived from an EMBL/GenBank/DDBJ whole genome shotgun (WGS) entry which is preliminary data.</text>
</comment>
<protein>
    <submittedName>
        <fullName evidence="1">Uncharacterized protein</fullName>
    </submittedName>
</protein>
<sequence>MKFKSSTVDLTTFLAPRILSEGLFLYLGGKTFQDSSFTNKSDSANIIENDGKKGEFMIYFNAGPF</sequence>
<evidence type="ECO:0000313" key="2">
    <source>
        <dbReference type="Proteomes" id="UP000193505"/>
    </source>
</evidence>
<name>A0A1X1L1I4_STRMT</name>
<accession>A0A1X1L1I4</accession>
<gene>
    <name evidence="1" type="ORF">B7694_05730</name>
</gene>
<dbReference type="EMBL" id="NCVL01000019">
    <property type="protein sequence ID" value="ORP05429.1"/>
    <property type="molecule type" value="Genomic_DNA"/>
</dbReference>